<dbReference type="PROSITE" id="PS51791">
    <property type="entry name" value="HSAC2"/>
    <property type="match status" value="1"/>
</dbReference>
<dbReference type="Pfam" id="PF12456">
    <property type="entry name" value="hSac2"/>
    <property type="match status" value="1"/>
</dbReference>
<dbReference type="EMBL" id="NJEU01000033">
    <property type="protein sequence ID" value="PHH82987.1"/>
    <property type="molecule type" value="Genomic_DNA"/>
</dbReference>
<dbReference type="GO" id="GO:0005783">
    <property type="term" value="C:endoplasmic reticulum"/>
    <property type="evidence" value="ECO:0007669"/>
    <property type="project" value="TreeGrafter"/>
</dbReference>
<dbReference type="Proteomes" id="UP000224854">
    <property type="component" value="Unassembled WGS sequence"/>
</dbReference>
<evidence type="ECO:0000313" key="5">
    <source>
        <dbReference type="Proteomes" id="UP000224854"/>
    </source>
</evidence>
<organism evidence="4 5">
    <name type="scientific">Ophiocordyceps australis</name>
    <dbReference type="NCBI Taxonomy" id="1399860"/>
    <lineage>
        <taxon>Eukaryota</taxon>
        <taxon>Fungi</taxon>
        <taxon>Dikarya</taxon>
        <taxon>Ascomycota</taxon>
        <taxon>Pezizomycotina</taxon>
        <taxon>Sordariomycetes</taxon>
        <taxon>Hypocreomycetidae</taxon>
        <taxon>Hypocreales</taxon>
        <taxon>Ophiocordycipitaceae</taxon>
        <taxon>Ophiocordyceps</taxon>
    </lineage>
</organism>
<dbReference type="PROSITE" id="PS50275">
    <property type="entry name" value="SAC"/>
    <property type="match status" value="1"/>
</dbReference>
<feature type="compositionally biased region" description="Low complexity" evidence="1">
    <location>
        <begin position="841"/>
        <end position="858"/>
    </location>
</feature>
<dbReference type="InterPro" id="IPR022158">
    <property type="entry name" value="Inositol_phosphatase"/>
</dbReference>
<evidence type="ECO:0008006" key="6">
    <source>
        <dbReference type="Google" id="ProtNLM"/>
    </source>
</evidence>
<dbReference type="Pfam" id="PF02383">
    <property type="entry name" value="Syja_N"/>
    <property type="match status" value="1"/>
</dbReference>
<evidence type="ECO:0000313" key="4">
    <source>
        <dbReference type="EMBL" id="PHH82987.1"/>
    </source>
</evidence>
<reference evidence="4 5" key="1">
    <citation type="submission" date="2017-06" db="EMBL/GenBank/DDBJ databases">
        <title>Ant-infecting Ophiocordyceps genomes reveal a high diversity of potential behavioral manipulation genes and a possible major role for enterotoxins.</title>
        <authorList>
            <person name="De Bekker C."/>
            <person name="Evans H.C."/>
            <person name="Brachmann A."/>
            <person name="Hughes D.P."/>
        </authorList>
    </citation>
    <scope>NUCLEOTIDE SEQUENCE [LARGE SCALE GENOMIC DNA]</scope>
    <source>
        <strain evidence="4 5">1348a</strain>
    </source>
</reference>
<gene>
    <name evidence="4" type="ORF">CDD82_4101</name>
</gene>
<accession>A0A2C5ZPI1</accession>
<dbReference type="InterPro" id="IPR034753">
    <property type="entry name" value="hSac2"/>
</dbReference>
<dbReference type="InterPro" id="IPR002013">
    <property type="entry name" value="SAC_dom"/>
</dbReference>
<comment type="caution">
    <text evidence="4">The sequence shown here is derived from an EMBL/GenBank/DDBJ whole genome shotgun (WGS) entry which is preliminary data.</text>
</comment>
<feature type="region of interest" description="Disordered" evidence="1">
    <location>
        <begin position="811"/>
        <end position="865"/>
    </location>
</feature>
<dbReference type="AlphaFoldDB" id="A0A2C5ZPI1"/>
<evidence type="ECO:0000256" key="1">
    <source>
        <dbReference type="SAM" id="MobiDB-lite"/>
    </source>
</evidence>
<name>A0A2C5ZPI1_9HYPO</name>
<feature type="region of interest" description="Disordered" evidence="1">
    <location>
        <begin position="206"/>
        <end position="238"/>
    </location>
</feature>
<dbReference type="GO" id="GO:0046856">
    <property type="term" value="P:phosphatidylinositol dephosphorylation"/>
    <property type="evidence" value="ECO:0007669"/>
    <property type="project" value="TreeGrafter"/>
</dbReference>
<dbReference type="GO" id="GO:0043812">
    <property type="term" value="F:phosphatidylinositol-4-phosphate phosphatase activity"/>
    <property type="evidence" value="ECO:0007669"/>
    <property type="project" value="TreeGrafter"/>
</dbReference>
<evidence type="ECO:0000259" key="2">
    <source>
        <dbReference type="PROSITE" id="PS50275"/>
    </source>
</evidence>
<dbReference type="OrthoDB" id="405996at2759"/>
<dbReference type="PANTHER" id="PTHR45662:SF7">
    <property type="entry name" value="SACI DOMAIN PROTEIN (AFU_ORTHOLOGUE AFUA_1G15890)"/>
    <property type="match status" value="1"/>
</dbReference>
<sequence>MPGLARKIIVCAAIDGLIIQPLSSRGQRPLQPVRVRYADSSISAVPRDQIPDTSTPDSSFEAFGVIGLITVSRLSYLITITRRQQVAQIQGLPVYVVTDVAITPCTSQSDAAESIKRTAGLLRQSLPHTLSDDGLGSDDEMDVSHDILDEAEDDVLASEEDGIRPDSARSSVAEDVFRRRGSYGRFAQSWFGRSGWTLEQRRSMGMSISSNGPAAPVDADSTATRPLPPDDDSTQAPASTLLPKLLRTVRVLFGSSRSFYFSYDVDLTRSLSQEALVPGADAALHAQVDKTFFWNRHMLRPFTATGQDPLALPLMLGFVGQRTFVVDSQPPQVNEHPLGSAEMCTLSAAPSRSGSPPTAKPRALAQLRPTETELLVTLISRRSTKRAGLRYLRRGVDEDGFVANMVETEQMLSSPTWDPSMPIHSFVQIRGSIPLFFTQSAYSLKPVPVIQHSTEANNKACAKHFERLSRAYGLLQVVNLVEQHGIEEPIGTQYRQSVSHINEQLSHGDKIPFEWFDFHQVCRGMRFENVSHLLSQLQPRIDEFGSTTLHQGRLLHKQGGVLRTNCMDCLDRTNVCQSSFAKYMLDLQLRQAGFDMSAQVDREAAWFNTLWADNGDAVSKQYASTAAMKGDYTRTRKRDYRGALNDLGLSLARFYNGMVNDYFSQAAIDFLLGNVTAKVFDEFEANMMTKDPAVSMLHMRERAIQLCQKRVVADVSEEIQGAWVLISPNTANVVKSWSMDEVVLLLTDAALYLCRIDWDLDKVSSFERVHMANVTRLKFGTYITSTVSPAHTDETRNVGFVVEYQPGKSNVQRTNTRTLSTREEIAPKSSPTTTTEADSGPQQQPQSQSQPQQQQSPSIGSFFSTKPKSPMLRKLAFKAPYSDSSIALSTTAGGPGQTEMQLVETICSEIERLACARQFRRDDQDDEKGMVVKEDIISLEAAKRNTGLLEQLGHSIKKLVWA</sequence>
<proteinExistence type="predicted"/>
<protein>
    <recommendedName>
        <fullName evidence="6">SAC domain-containing protein</fullName>
    </recommendedName>
</protein>
<feature type="domain" description="SAC" evidence="2">
    <location>
        <begin position="255"/>
        <end position="624"/>
    </location>
</feature>
<keyword evidence="5" id="KW-1185">Reference proteome</keyword>
<feature type="domain" description="HSac2" evidence="3">
    <location>
        <begin position="694"/>
        <end position="846"/>
    </location>
</feature>
<dbReference type="PANTHER" id="PTHR45662">
    <property type="entry name" value="PHOSPHATIDYLINOSITIDE PHOSPHATASE SAC1"/>
    <property type="match status" value="1"/>
</dbReference>
<evidence type="ECO:0000259" key="3">
    <source>
        <dbReference type="PROSITE" id="PS51791"/>
    </source>
</evidence>